<sequence length="318" mass="35318">MASLCASSCWAAPVTVAAASPSTRPARVTLSALPRGRNAPSPAPLLKIQLGRRPGGAFFLSRCLKGADRHLEPESESEPEPLLEQPDVVEIFSKIWRRPELSVYPSWPSWACFIVSNAYVDLFAKHVPPEMFRKQKDEILGHLRKIRRSKPDILPADTDGISKIVCENALLALSLASMVMDMPSLGLGTNEISQQTVHQMVRVYAATFCKAAEDASQKRVQMETICSFYGALGCLGAIAHMLVQDTVANLEDGRLKSKITQQLDTDYHQFRKEMNVLSEEFKMDKPTEILDKILLDALVHAKSYVSKLIKDASSPRRR</sequence>
<organism evidence="1 2">
    <name type="scientific">Avena sativa</name>
    <name type="common">Oat</name>
    <dbReference type="NCBI Taxonomy" id="4498"/>
    <lineage>
        <taxon>Eukaryota</taxon>
        <taxon>Viridiplantae</taxon>
        <taxon>Streptophyta</taxon>
        <taxon>Embryophyta</taxon>
        <taxon>Tracheophyta</taxon>
        <taxon>Spermatophyta</taxon>
        <taxon>Magnoliopsida</taxon>
        <taxon>Liliopsida</taxon>
        <taxon>Poales</taxon>
        <taxon>Poaceae</taxon>
        <taxon>BOP clade</taxon>
        <taxon>Pooideae</taxon>
        <taxon>Poodae</taxon>
        <taxon>Poeae</taxon>
        <taxon>Poeae Chloroplast Group 1 (Aveneae type)</taxon>
        <taxon>Aveninae</taxon>
        <taxon>Avena</taxon>
    </lineage>
</organism>
<reference evidence="1" key="1">
    <citation type="submission" date="2021-05" db="EMBL/GenBank/DDBJ databases">
        <authorList>
            <person name="Scholz U."/>
            <person name="Mascher M."/>
            <person name="Fiebig A."/>
        </authorList>
    </citation>
    <scope>NUCLEOTIDE SEQUENCE [LARGE SCALE GENOMIC DNA]</scope>
</reference>
<evidence type="ECO:0000313" key="2">
    <source>
        <dbReference type="Proteomes" id="UP001732700"/>
    </source>
</evidence>
<proteinExistence type="predicted"/>
<name>A0ACD5UKK2_AVESA</name>
<reference evidence="1" key="2">
    <citation type="submission" date="2025-09" db="UniProtKB">
        <authorList>
            <consortium name="EnsemblPlants"/>
        </authorList>
    </citation>
    <scope>IDENTIFICATION</scope>
</reference>
<dbReference type="Proteomes" id="UP001732700">
    <property type="component" value="Chromosome 2C"/>
</dbReference>
<evidence type="ECO:0000313" key="1">
    <source>
        <dbReference type="EnsemblPlants" id="AVESA.00010b.r2.2CG0268440.1.CDS"/>
    </source>
</evidence>
<keyword evidence="2" id="KW-1185">Reference proteome</keyword>
<dbReference type="EnsemblPlants" id="AVESA.00010b.r2.2CG0268440.1">
    <property type="protein sequence ID" value="AVESA.00010b.r2.2CG0268440.1.CDS"/>
    <property type="gene ID" value="AVESA.00010b.r2.2CG0268440"/>
</dbReference>
<protein>
    <submittedName>
        <fullName evidence="1">Uncharacterized protein</fullName>
    </submittedName>
</protein>
<accession>A0ACD5UKK2</accession>